<dbReference type="PANTHER" id="PTHR23278">
    <property type="entry name" value="SIDESTEP PROTEIN"/>
    <property type="match status" value="1"/>
</dbReference>
<dbReference type="SUPFAM" id="SSF48726">
    <property type="entry name" value="Immunoglobulin"/>
    <property type="match status" value="1"/>
</dbReference>
<dbReference type="PROSITE" id="PS50835">
    <property type="entry name" value="IG_LIKE"/>
    <property type="match status" value="1"/>
</dbReference>
<comment type="caution">
    <text evidence="2">The sequence shown here is derived from an EMBL/GenBank/DDBJ whole genome shotgun (WGS) entry which is preliminary data.</text>
</comment>
<dbReference type="Gene3D" id="2.60.40.10">
    <property type="entry name" value="Immunoglobulins"/>
    <property type="match status" value="1"/>
</dbReference>
<dbReference type="InterPro" id="IPR003599">
    <property type="entry name" value="Ig_sub"/>
</dbReference>
<dbReference type="PANTHER" id="PTHR23278:SF19">
    <property type="entry name" value="OBSCURIN"/>
    <property type="match status" value="1"/>
</dbReference>
<sequence>MSSIRLCIIEHSAILVLLVFRRKILSLLRRRLFLPFILTLWLIKTVKDEALQVEVCPGSTAALPCPALTPIQANDHALAAFWYKDDQVTPFYMVDARTSLSIELGKHRQLSHLGNRSMFNVSLNPAILYVDVETKEDAGTYVCRVDSYRSLTRTSTVTLIVLSPTPKLLIYEEGTLLRDIAGPYKEGSDLELTCELTGGKNCLILKGRNKIYHSADK</sequence>
<dbReference type="InterPro" id="IPR036179">
    <property type="entry name" value="Ig-like_dom_sf"/>
</dbReference>
<dbReference type="OrthoDB" id="6250964at2759"/>
<evidence type="ECO:0000259" key="1">
    <source>
        <dbReference type="PROSITE" id="PS50835"/>
    </source>
</evidence>
<keyword evidence="3" id="KW-1185">Reference proteome</keyword>
<gene>
    <name evidence="2" type="primary">AVEN_250441_1</name>
    <name evidence="2" type="ORF">TNIN_151341</name>
</gene>
<evidence type="ECO:0000313" key="2">
    <source>
        <dbReference type="EMBL" id="GFY37296.1"/>
    </source>
</evidence>
<reference evidence="2" key="1">
    <citation type="submission" date="2020-08" db="EMBL/GenBank/DDBJ databases">
        <title>Multicomponent nature underlies the extraordinary mechanical properties of spider dragline silk.</title>
        <authorList>
            <person name="Kono N."/>
            <person name="Nakamura H."/>
            <person name="Mori M."/>
            <person name="Yoshida Y."/>
            <person name="Ohtoshi R."/>
            <person name="Malay A.D."/>
            <person name="Moran D.A.P."/>
            <person name="Tomita M."/>
            <person name="Numata K."/>
            <person name="Arakawa K."/>
        </authorList>
    </citation>
    <scope>NUCLEOTIDE SEQUENCE</scope>
</reference>
<dbReference type="Proteomes" id="UP000886998">
    <property type="component" value="Unassembled WGS sequence"/>
</dbReference>
<dbReference type="InterPro" id="IPR013783">
    <property type="entry name" value="Ig-like_fold"/>
</dbReference>
<name>A0A8X6WNN1_9ARAC</name>
<dbReference type="EMBL" id="BMAV01000222">
    <property type="protein sequence ID" value="GFY37296.1"/>
    <property type="molecule type" value="Genomic_DNA"/>
</dbReference>
<dbReference type="SMART" id="SM00409">
    <property type="entry name" value="IG"/>
    <property type="match status" value="1"/>
</dbReference>
<dbReference type="InterPro" id="IPR007110">
    <property type="entry name" value="Ig-like_dom"/>
</dbReference>
<evidence type="ECO:0000313" key="3">
    <source>
        <dbReference type="Proteomes" id="UP000886998"/>
    </source>
</evidence>
<protein>
    <recommendedName>
        <fullName evidence="1">Ig-like domain-containing protein</fullName>
    </recommendedName>
</protein>
<organism evidence="2 3">
    <name type="scientific">Trichonephila inaurata madagascariensis</name>
    <dbReference type="NCBI Taxonomy" id="2747483"/>
    <lineage>
        <taxon>Eukaryota</taxon>
        <taxon>Metazoa</taxon>
        <taxon>Ecdysozoa</taxon>
        <taxon>Arthropoda</taxon>
        <taxon>Chelicerata</taxon>
        <taxon>Arachnida</taxon>
        <taxon>Araneae</taxon>
        <taxon>Araneomorphae</taxon>
        <taxon>Entelegynae</taxon>
        <taxon>Araneoidea</taxon>
        <taxon>Nephilidae</taxon>
        <taxon>Trichonephila</taxon>
        <taxon>Trichonephila inaurata</taxon>
    </lineage>
</organism>
<proteinExistence type="predicted"/>
<dbReference type="AlphaFoldDB" id="A0A8X6WNN1"/>
<feature type="domain" description="Ig-like" evidence="1">
    <location>
        <begin position="35"/>
        <end position="158"/>
    </location>
</feature>
<accession>A0A8X6WNN1</accession>